<evidence type="ECO:0000313" key="2">
    <source>
        <dbReference type="Proteomes" id="UP001369958"/>
    </source>
</evidence>
<sequence length="75" mass="8422">MAALPAAESDQVRYTIHLNGRDAAWPQLTLEEARGALAAGIRFSIFNEHTGEFNISIPYATLRYIDRDMLTIIQD</sequence>
<accession>A0ABZ2HV13</accession>
<protein>
    <submittedName>
        <fullName evidence="1">Uncharacterized protein</fullName>
    </submittedName>
</protein>
<proteinExistence type="predicted"/>
<evidence type="ECO:0000313" key="1">
    <source>
        <dbReference type="EMBL" id="WWT31367.1"/>
    </source>
</evidence>
<dbReference type="EMBL" id="CP146275">
    <property type="protein sequence ID" value="WWT31367.1"/>
    <property type="molecule type" value="Genomic_DNA"/>
</dbReference>
<dbReference type="RefSeq" id="WP_338606837.1">
    <property type="nucleotide sequence ID" value="NZ_CP146275.1"/>
</dbReference>
<dbReference type="Proteomes" id="UP001369958">
    <property type="component" value="Chromosome"/>
</dbReference>
<organism evidence="1 2">
    <name type="scientific">Pelagibacterium nitratireducens</name>
    <dbReference type="NCBI Taxonomy" id="1046114"/>
    <lineage>
        <taxon>Bacteria</taxon>
        <taxon>Pseudomonadati</taxon>
        <taxon>Pseudomonadota</taxon>
        <taxon>Alphaproteobacteria</taxon>
        <taxon>Hyphomicrobiales</taxon>
        <taxon>Devosiaceae</taxon>
        <taxon>Pelagibacterium</taxon>
    </lineage>
</organism>
<reference evidence="1 2" key="1">
    <citation type="submission" date="2024-02" db="EMBL/GenBank/DDBJ databases">
        <title>Complete genome sequence of Pelagibacterium nitratireducens ZH15.</title>
        <authorList>
            <person name="Zhao L.H."/>
        </authorList>
    </citation>
    <scope>NUCLEOTIDE SEQUENCE [LARGE SCALE GENOMIC DNA]</scope>
    <source>
        <strain evidence="1 2">ZH15</strain>
    </source>
</reference>
<gene>
    <name evidence="1" type="ORF">V6617_09990</name>
</gene>
<name>A0ABZ2HV13_9HYPH</name>
<keyword evidence="2" id="KW-1185">Reference proteome</keyword>